<organism evidence="2 3">
    <name type="scientific">Desmophyllum pertusum</name>
    <dbReference type="NCBI Taxonomy" id="174260"/>
    <lineage>
        <taxon>Eukaryota</taxon>
        <taxon>Metazoa</taxon>
        <taxon>Cnidaria</taxon>
        <taxon>Anthozoa</taxon>
        <taxon>Hexacorallia</taxon>
        <taxon>Scleractinia</taxon>
        <taxon>Caryophylliina</taxon>
        <taxon>Caryophylliidae</taxon>
        <taxon>Desmophyllum</taxon>
    </lineage>
</organism>
<dbReference type="EMBL" id="MU827310">
    <property type="protein sequence ID" value="KAJ7360331.1"/>
    <property type="molecule type" value="Genomic_DNA"/>
</dbReference>
<dbReference type="PANTHER" id="PTHR46760">
    <property type="entry name" value="TRANSCRIPTION TERMINATION FACTOR 1"/>
    <property type="match status" value="1"/>
</dbReference>
<dbReference type="GO" id="GO:0005730">
    <property type="term" value="C:nucleolus"/>
    <property type="evidence" value="ECO:0007669"/>
    <property type="project" value="TreeGrafter"/>
</dbReference>
<dbReference type="SUPFAM" id="SSF46689">
    <property type="entry name" value="Homeodomain-like"/>
    <property type="match status" value="1"/>
</dbReference>
<name>A0A9W9YNR4_9CNID</name>
<dbReference type="OrthoDB" id="5812619at2759"/>
<dbReference type="Gene3D" id="1.10.10.60">
    <property type="entry name" value="Homeodomain-like"/>
    <property type="match status" value="1"/>
</dbReference>
<dbReference type="PROSITE" id="PS50090">
    <property type="entry name" value="MYB_LIKE"/>
    <property type="match status" value="1"/>
</dbReference>
<dbReference type="Proteomes" id="UP001163046">
    <property type="component" value="Unassembled WGS sequence"/>
</dbReference>
<gene>
    <name evidence="2" type="primary">DMTF1_2</name>
    <name evidence="2" type="ORF">OS493_016963</name>
</gene>
<dbReference type="GO" id="GO:0003682">
    <property type="term" value="F:chromatin binding"/>
    <property type="evidence" value="ECO:0007669"/>
    <property type="project" value="TreeGrafter"/>
</dbReference>
<comment type="caution">
    <text evidence="2">The sequence shown here is derived from an EMBL/GenBank/DDBJ whole genome shotgun (WGS) entry which is preliminary data.</text>
</comment>
<reference evidence="2" key="1">
    <citation type="submission" date="2023-01" db="EMBL/GenBank/DDBJ databases">
        <title>Genome assembly of the deep-sea coral Lophelia pertusa.</title>
        <authorList>
            <person name="Herrera S."/>
            <person name="Cordes E."/>
        </authorList>
    </citation>
    <scope>NUCLEOTIDE SEQUENCE</scope>
    <source>
        <strain evidence="2">USNM1676648</strain>
        <tissue evidence="2">Polyp</tissue>
    </source>
</reference>
<proteinExistence type="predicted"/>
<dbReference type="GO" id="GO:0006363">
    <property type="term" value="P:termination of RNA polymerase I transcription"/>
    <property type="evidence" value="ECO:0007669"/>
    <property type="project" value="TreeGrafter"/>
</dbReference>
<evidence type="ECO:0000259" key="1">
    <source>
        <dbReference type="PROSITE" id="PS50090"/>
    </source>
</evidence>
<dbReference type="InterPro" id="IPR053078">
    <property type="entry name" value="TTF1-like"/>
</dbReference>
<evidence type="ECO:0000313" key="2">
    <source>
        <dbReference type="EMBL" id="KAJ7360331.1"/>
    </source>
</evidence>
<accession>A0A9W9YNR4</accession>
<dbReference type="InterPro" id="IPR009057">
    <property type="entry name" value="Homeodomain-like_sf"/>
</dbReference>
<sequence length="183" mass="21712">MMDRSRMSVNRKFTKLPPKDLAEGKWANDELKRLKEAVHTVTKTTDSDDQPIFHGIYWPAVAELVKTRNIEKCRRKWLDKLCWSTTADNTQVEHWTISHDLKLITRLYNSGIMEECDVDWMELKSEYETNYAPQWLRLKWTKLKKGVPNYQQLSFEDVVDYLYREYVQTPPDETETGTSNNES</sequence>
<protein>
    <submittedName>
        <fullName evidence="2">Cyclin-D-binding Myb-like transcription factor 1</fullName>
    </submittedName>
</protein>
<evidence type="ECO:0000313" key="3">
    <source>
        <dbReference type="Proteomes" id="UP001163046"/>
    </source>
</evidence>
<dbReference type="AlphaFoldDB" id="A0A9W9YNR4"/>
<dbReference type="PANTHER" id="PTHR46760:SF1">
    <property type="entry name" value="TRANSCRIPTION TERMINATION FACTOR 1"/>
    <property type="match status" value="1"/>
</dbReference>
<feature type="domain" description="Myb-like" evidence="1">
    <location>
        <begin position="18"/>
        <end position="81"/>
    </location>
</feature>
<keyword evidence="3" id="KW-1185">Reference proteome</keyword>
<dbReference type="InterPro" id="IPR001005">
    <property type="entry name" value="SANT/Myb"/>
</dbReference>